<comment type="caution">
    <text evidence="1">The sequence shown here is derived from an EMBL/GenBank/DDBJ whole genome shotgun (WGS) entry which is preliminary data.</text>
</comment>
<sequence>MEKRKKPVGLGSTDRMACLILEDELWINDLMERAHKTLQRANDMTRAALDIAGIWYERRVTAGFYLWLECSEFLPQFEDKWKTGEALFRRMAEGGVGLSAGGIGLGAEKPGNFRLVFAHSGDVLKIALKRLITVLKGAEVVEGISILKDKPKVESRL</sequence>
<proteinExistence type="predicted"/>
<gene>
    <name evidence="1" type="ORF">CRV2_00009425</name>
</gene>
<evidence type="ECO:0000313" key="2">
    <source>
        <dbReference type="Proteomes" id="UP000836387"/>
    </source>
</evidence>
<dbReference type="EMBL" id="CADEHS020000006">
    <property type="protein sequence ID" value="CAG9942490.1"/>
    <property type="molecule type" value="Genomic_DNA"/>
</dbReference>
<reference evidence="1" key="1">
    <citation type="submission" date="2020-04" db="EMBL/GenBank/DDBJ databases">
        <authorList>
            <person name="Broberg M."/>
        </authorList>
    </citation>
    <scope>NUCLEOTIDE SEQUENCE</scope>
</reference>
<protein>
    <submittedName>
        <fullName evidence="1">Uncharacterized protein</fullName>
    </submittedName>
</protein>
<accession>A0ACA9TNH4</accession>
<organism evidence="1 2">
    <name type="scientific">Clonostachys rosea f. rosea IK726</name>
    <dbReference type="NCBI Taxonomy" id="1349383"/>
    <lineage>
        <taxon>Eukaryota</taxon>
        <taxon>Fungi</taxon>
        <taxon>Dikarya</taxon>
        <taxon>Ascomycota</taxon>
        <taxon>Pezizomycotina</taxon>
        <taxon>Sordariomycetes</taxon>
        <taxon>Hypocreomycetidae</taxon>
        <taxon>Hypocreales</taxon>
        <taxon>Bionectriaceae</taxon>
        <taxon>Clonostachys</taxon>
    </lineage>
</organism>
<dbReference type="Proteomes" id="UP000836387">
    <property type="component" value="Unassembled WGS sequence"/>
</dbReference>
<keyword evidence="2" id="KW-1185">Reference proteome</keyword>
<reference evidence="1" key="2">
    <citation type="submission" date="2021-10" db="EMBL/GenBank/DDBJ databases">
        <authorList>
            <person name="Piombo E."/>
        </authorList>
    </citation>
    <scope>NUCLEOTIDE SEQUENCE</scope>
</reference>
<name>A0ACA9TNH4_BIOOC</name>
<evidence type="ECO:0000313" key="1">
    <source>
        <dbReference type="EMBL" id="CAG9942490.1"/>
    </source>
</evidence>